<keyword evidence="1" id="KW-0175">Coiled coil</keyword>
<sequence>MRLLEAHIDGFGQLNNRRIELDAPVIIVFGPNEAGKSTVFGFLRSMLYGFARRNLPAERMEPVAGGRHGGRLLFSDDGNASYVLERYADGPAGKLSLKRLGLGKDQEKQSQDLDRADDGWLEQAVWEKQFLGGVNERLFRHLYAVTLSELREAGALSGEELGRYLYQAGWEEGRAVAAAEKKIAAELEELFKPRGSNQKLYHGAKAVESLDSELRSLGDGIAAYNELLAEAEAAELEMGGLERALEENEGQVRLLRKATAVRPLWLRRMELSAEREGLAYAGLLPAGFGQTWQQLQEERRIVEERVSQLSRNKALRRSERELLFFDESLIALEEETAELLEDSGRMRDLRHQRNEWDNERKSLDEVIGSMMASISPHWTERQLRQLAVTVPDRDYVRSCRELSSVAQHKAERLTGELETYRLQAREQAERVKAAEERLFAVASGRRGSGNGFSLQPLDSSQLILAWNALDEAFRLADMETARRQSASRLVDRAEVRQSTGKPPPLILPLLGLALGAVALAIAVTGTADKWSLAVWISSAALLAASVTSLGYGGLRRSRQESSRAGTRSRRSGEKRQEANPAGYDDGTERAVRDALAKLLEQPGPAADEWMGRVNGEDGMIAALQLRSRLKTLVQETVGALQDESRLETELADAQRRLQSLEQYMSERQEKLQELKAEMELESIQWKSWLGKRALPESMSPSAVLETFDLAESALQHLRQYDRLTERIKQRDTELEAFEAAVWSLCQKSKSALRRGEHEEAAVLRLLQADIKRHAAARDKALALDAGLRELEHEMAESLERIAYLSEERLQLLERCGLSGDEAVEQAIKDFGRLKELDDEDLKLGIEFKAGLLPEFISKLEALLKSADEEALQQKLEMAQAELNSVKERQRELLERRGSRRAELERLLQSTKRQQLLEEREMAQASLDAHMERYAVLALSQALIAATRRKYEQERQPAVLRNASAYVEQLTEGRYRRVLASPERASIQLESREHMRIDSSLLSRGTAEQLYLCMRLALAREVAGGNTLPLLLDDLFVNFDRRRLRSSAQLISGLSAERQIVLFTCHEHIRDELLAANPSAKLLDIGAVQLA</sequence>
<gene>
    <name evidence="5" type="ORF">A7K91_05785</name>
</gene>
<keyword evidence="6" id="KW-1185">Reference proteome</keyword>
<name>A0A1A5YHP3_9BACL</name>
<dbReference type="STRING" id="1844972.A7K91_05785"/>
<feature type="coiled-coil region" evidence="1">
    <location>
        <begin position="292"/>
        <end position="366"/>
    </location>
</feature>
<dbReference type="PANTHER" id="PTHR41259">
    <property type="entry name" value="DOUBLE-STRAND BREAK REPAIR RAD50 ATPASE, PUTATIVE-RELATED"/>
    <property type="match status" value="1"/>
</dbReference>
<feature type="transmembrane region" description="Helical" evidence="3">
    <location>
        <begin position="532"/>
        <end position="554"/>
    </location>
</feature>
<accession>A0A1A5YHP3</accession>
<evidence type="ECO:0000313" key="5">
    <source>
        <dbReference type="EMBL" id="OBR65068.1"/>
    </source>
</evidence>
<comment type="caution">
    <text evidence="5">The sequence shown here is derived from an EMBL/GenBank/DDBJ whole genome shotgun (WGS) entry which is preliminary data.</text>
</comment>
<dbReference type="EMBL" id="LYPA01000064">
    <property type="protein sequence ID" value="OBR65068.1"/>
    <property type="molecule type" value="Genomic_DNA"/>
</dbReference>
<feature type="domain" description="YhaN AAA" evidence="4">
    <location>
        <begin position="1"/>
        <end position="54"/>
    </location>
</feature>
<dbReference type="Pfam" id="PF13514">
    <property type="entry name" value="AAA_27"/>
    <property type="match status" value="2"/>
</dbReference>
<reference evidence="5 6" key="1">
    <citation type="submission" date="2016-05" db="EMBL/GenBank/DDBJ databases">
        <title>Paenibacillus oryzae. sp. nov., isolated from the rice root.</title>
        <authorList>
            <person name="Zhang J."/>
            <person name="Zhang X."/>
        </authorList>
    </citation>
    <scope>NUCLEOTIDE SEQUENCE [LARGE SCALE GENOMIC DNA]</scope>
    <source>
        <strain evidence="5 6">1DrF-4</strain>
    </source>
</reference>
<keyword evidence="3" id="KW-0812">Transmembrane</keyword>
<feature type="transmembrane region" description="Helical" evidence="3">
    <location>
        <begin position="505"/>
        <end position="526"/>
    </location>
</feature>
<dbReference type="Gene3D" id="3.40.50.300">
    <property type="entry name" value="P-loop containing nucleotide triphosphate hydrolases"/>
    <property type="match status" value="2"/>
</dbReference>
<feature type="domain" description="YhaN AAA" evidence="4">
    <location>
        <begin position="107"/>
        <end position="216"/>
    </location>
</feature>
<evidence type="ECO:0000256" key="2">
    <source>
        <dbReference type="SAM" id="MobiDB-lite"/>
    </source>
</evidence>
<organism evidence="5 6">
    <name type="scientific">Paenibacillus oryzae</name>
    <dbReference type="NCBI Taxonomy" id="1844972"/>
    <lineage>
        <taxon>Bacteria</taxon>
        <taxon>Bacillati</taxon>
        <taxon>Bacillota</taxon>
        <taxon>Bacilli</taxon>
        <taxon>Bacillales</taxon>
        <taxon>Paenibacillaceae</taxon>
        <taxon>Paenibacillus</taxon>
    </lineage>
</organism>
<protein>
    <recommendedName>
        <fullName evidence="4">YhaN AAA domain-containing protein</fullName>
    </recommendedName>
</protein>
<dbReference type="SUPFAM" id="SSF52540">
    <property type="entry name" value="P-loop containing nucleoside triphosphate hydrolases"/>
    <property type="match status" value="1"/>
</dbReference>
<evidence type="ECO:0000256" key="1">
    <source>
        <dbReference type="SAM" id="Coils"/>
    </source>
</evidence>
<dbReference type="PANTHER" id="PTHR41259:SF1">
    <property type="entry name" value="DOUBLE-STRAND BREAK REPAIR RAD50 ATPASE, PUTATIVE-RELATED"/>
    <property type="match status" value="1"/>
</dbReference>
<feature type="coiled-coil region" evidence="1">
    <location>
        <begin position="643"/>
        <end position="684"/>
    </location>
</feature>
<evidence type="ECO:0000259" key="4">
    <source>
        <dbReference type="Pfam" id="PF13514"/>
    </source>
</evidence>
<feature type="region of interest" description="Disordered" evidence="2">
    <location>
        <begin position="557"/>
        <end position="587"/>
    </location>
</feature>
<dbReference type="OrthoDB" id="9764467at2"/>
<keyword evidence="3" id="KW-1133">Transmembrane helix</keyword>
<dbReference type="InterPro" id="IPR027417">
    <property type="entry name" value="P-loop_NTPase"/>
</dbReference>
<dbReference type="Proteomes" id="UP000092024">
    <property type="component" value="Unassembled WGS sequence"/>
</dbReference>
<keyword evidence="3" id="KW-0472">Membrane</keyword>
<feature type="coiled-coil region" evidence="1">
    <location>
        <begin position="224"/>
        <end position="251"/>
    </location>
</feature>
<feature type="coiled-coil region" evidence="1">
    <location>
        <begin position="410"/>
        <end position="437"/>
    </location>
</feature>
<dbReference type="RefSeq" id="WP_068684375.1">
    <property type="nucleotide sequence ID" value="NZ_LYPA01000064.1"/>
</dbReference>
<dbReference type="InterPro" id="IPR038734">
    <property type="entry name" value="YhaN_AAA"/>
</dbReference>
<proteinExistence type="predicted"/>
<dbReference type="AlphaFoldDB" id="A0A1A5YHP3"/>
<evidence type="ECO:0000313" key="6">
    <source>
        <dbReference type="Proteomes" id="UP000092024"/>
    </source>
</evidence>
<feature type="coiled-coil region" evidence="1">
    <location>
        <begin position="856"/>
        <end position="932"/>
    </location>
</feature>
<evidence type="ECO:0000256" key="3">
    <source>
        <dbReference type="SAM" id="Phobius"/>
    </source>
</evidence>